<evidence type="ECO:0000256" key="2">
    <source>
        <dbReference type="SAM" id="SignalP"/>
    </source>
</evidence>
<dbReference type="SUPFAM" id="SSF48452">
    <property type="entry name" value="TPR-like"/>
    <property type="match status" value="1"/>
</dbReference>
<proteinExistence type="predicted"/>
<dbReference type="InterPro" id="IPR019734">
    <property type="entry name" value="TPR_rpt"/>
</dbReference>
<keyword evidence="4" id="KW-1185">Reference proteome</keyword>
<dbReference type="PROSITE" id="PS51257">
    <property type="entry name" value="PROKAR_LIPOPROTEIN"/>
    <property type="match status" value="1"/>
</dbReference>
<dbReference type="RefSeq" id="WP_126377211.1">
    <property type="nucleotide sequence ID" value="NZ_AP017378.1"/>
</dbReference>
<dbReference type="InterPro" id="IPR011990">
    <property type="entry name" value="TPR-like_helical_dom_sf"/>
</dbReference>
<name>A0A2Z6AWX3_9BACT</name>
<dbReference type="EMBL" id="AP017378">
    <property type="protein sequence ID" value="BBD07720.1"/>
    <property type="molecule type" value="Genomic_DNA"/>
</dbReference>
<protein>
    <submittedName>
        <fullName evidence="3">Uncharacterized protein</fullName>
    </submittedName>
</protein>
<feature type="chain" id="PRO_5016417625" evidence="2">
    <location>
        <begin position="24"/>
        <end position="498"/>
    </location>
</feature>
<accession>A0A2Z6AWX3</accession>
<keyword evidence="2" id="KW-0732">Signal</keyword>
<feature type="repeat" description="TPR" evidence="1">
    <location>
        <begin position="413"/>
        <end position="446"/>
    </location>
</feature>
<sequence length="498" mass="56692">MKRIKLLAFIFATVIVACNLTIAAELPSYTITVPNGWKDNANLGNDMLRQITDPGNNSMVEIYYGTESPDTLQALAEKWESTARKRGIPYMKNLNSSEFFDYPGTEVRALRRKYSGQHGDVVLGCQIDFMKYDGFIVIVVGIYPQNHPVYREPLLKALASFQPGKKMPEMAQPPQSFPVDTLDMDMVLRANSNMEPAFNVKMPDSWQVSLASSSSIKIVNPDVKFNFLGIDLSYTENVLEDEKVYLELLGNNLSDQFEMQFAGFKPGEMNVYLMENTPVLFYTFKYSIPGTDDEQGNAKQWNFIIRDRFLVTLFYTAPEFLTTPYEEDILPNVFASFELKPAWLNFADGLDAYFAGDYEVAEILFKKSLETEKNNTWLWYYTGLSIQAVHGLNQLEFSSDCFAKSATLDPRNIKALNQLSACFMTINDYQQAHEILADALKIDPFDEETLLNRTKLFLKEKNGDLALATITTLLSKHPENEEAIMIREKLIHLKNQAM</sequence>
<dbReference type="PROSITE" id="PS50005">
    <property type="entry name" value="TPR"/>
    <property type="match status" value="1"/>
</dbReference>
<dbReference type="Proteomes" id="UP000269883">
    <property type="component" value="Chromosome"/>
</dbReference>
<evidence type="ECO:0000313" key="3">
    <source>
        <dbReference type="EMBL" id="BBD07720.1"/>
    </source>
</evidence>
<feature type="signal peptide" evidence="2">
    <location>
        <begin position="1"/>
        <end position="23"/>
    </location>
</feature>
<dbReference type="Gene3D" id="1.25.40.10">
    <property type="entry name" value="Tetratricopeptide repeat domain"/>
    <property type="match status" value="1"/>
</dbReference>
<dbReference type="OrthoDB" id="5458866at2"/>
<organism evidence="3 4">
    <name type="scientific">Desulfovibrio ferrophilus</name>
    <dbReference type="NCBI Taxonomy" id="241368"/>
    <lineage>
        <taxon>Bacteria</taxon>
        <taxon>Pseudomonadati</taxon>
        <taxon>Thermodesulfobacteriota</taxon>
        <taxon>Desulfovibrionia</taxon>
        <taxon>Desulfovibrionales</taxon>
        <taxon>Desulfovibrionaceae</taxon>
        <taxon>Desulfovibrio</taxon>
    </lineage>
</organism>
<keyword evidence="1" id="KW-0802">TPR repeat</keyword>
<dbReference type="KEGG" id="dfl:DFE_0994"/>
<evidence type="ECO:0000313" key="4">
    <source>
        <dbReference type="Proteomes" id="UP000269883"/>
    </source>
</evidence>
<reference evidence="3 4" key="1">
    <citation type="journal article" date="2018" name="Sci. Adv.">
        <title>Multi-heme cytochromes provide a pathway for survival in energy-limited environments.</title>
        <authorList>
            <person name="Deng X."/>
            <person name="Dohmae N."/>
            <person name="Nealson K.H."/>
            <person name="Hashimoto K."/>
            <person name="Okamoto A."/>
        </authorList>
    </citation>
    <scope>NUCLEOTIDE SEQUENCE [LARGE SCALE GENOMIC DNA]</scope>
    <source>
        <strain evidence="3 4">IS5</strain>
    </source>
</reference>
<evidence type="ECO:0000256" key="1">
    <source>
        <dbReference type="PROSITE-ProRule" id="PRU00339"/>
    </source>
</evidence>
<dbReference type="AlphaFoldDB" id="A0A2Z6AWX3"/>
<gene>
    <name evidence="3" type="ORF">DFE_0994</name>
</gene>